<dbReference type="Proteomes" id="UP001162889">
    <property type="component" value="Unassembled WGS sequence"/>
</dbReference>
<dbReference type="PANTHER" id="PTHR44998">
    <property type="match status" value="1"/>
</dbReference>
<dbReference type="GO" id="GO:0016757">
    <property type="term" value="F:glycosyltransferase activity"/>
    <property type="evidence" value="ECO:0007669"/>
    <property type="project" value="UniProtKB-KW"/>
</dbReference>
<evidence type="ECO:0000313" key="9">
    <source>
        <dbReference type="EMBL" id="MCP2012415.1"/>
    </source>
</evidence>
<evidence type="ECO:0000259" key="6">
    <source>
        <dbReference type="Pfam" id="PF00535"/>
    </source>
</evidence>
<feature type="repeat" description="TPR" evidence="5">
    <location>
        <begin position="102"/>
        <end position="135"/>
    </location>
</feature>
<dbReference type="CDD" id="cd00761">
    <property type="entry name" value="Glyco_tranf_GTA_type"/>
    <property type="match status" value="1"/>
</dbReference>
<evidence type="ECO:0000256" key="2">
    <source>
        <dbReference type="ARBA" id="ARBA00022679"/>
    </source>
</evidence>
<evidence type="ECO:0000256" key="4">
    <source>
        <dbReference type="ARBA" id="ARBA00022803"/>
    </source>
</evidence>
<comment type="caution">
    <text evidence="8">The sequence shown here is derived from an EMBL/GenBank/DDBJ whole genome shotgun (WGS) entry which is preliminary data.</text>
</comment>
<dbReference type="InterPro" id="IPR001173">
    <property type="entry name" value="Glyco_trans_2-like"/>
</dbReference>
<organism evidence="8 10">
    <name type="scientific">Duganella violaceipulchra</name>
    <dbReference type="NCBI Taxonomy" id="2849652"/>
    <lineage>
        <taxon>Bacteria</taxon>
        <taxon>Pseudomonadati</taxon>
        <taxon>Pseudomonadota</taxon>
        <taxon>Betaproteobacteria</taxon>
        <taxon>Burkholderiales</taxon>
        <taxon>Oxalobacteraceae</taxon>
        <taxon>Telluria group</taxon>
        <taxon>Duganella</taxon>
    </lineage>
</organism>
<dbReference type="Pfam" id="PF00535">
    <property type="entry name" value="Glycos_transf_2"/>
    <property type="match status" value="1"/>
</dbReference>
<keyword evidence="8" id="KW-0328">Glycosyltransferase</keyword>
<keyword evidence="2 8" id="KW-0808">Transferase</keyword>
<comment type="pathway">
    <text evidence="1">Protein modification; protein glycosylation.</text>
</comment>
<evidence type="ECO:0000313" key="10">
    <source>
        <dbReference type="Proteomes" id="UP001155901"/>
    </source>
</evidence>
<evidence type="ECO:0000259" key="7">
    <source>
        <dbReference type="Pfam" id="PF13844"/>
    </source>
</evidence>
<proteinExistence type="predicted"/>
<dbReference type="Pfam" id="PF13844">
    <property type="entry name" value="Glyco_transf_41"/>
    <property type="match status" value="2"/>
</dbReference>
<evidence type="ECO:0000256" key="5">
    <source>
        <dbReference type="PROSITE-ProRule" id="PRU00339"/>
    </source>
</evidence>
<dbReference type="Proteomes" id="UP001155901">
    <property type="component" value="Unassembled WGS sequence"/>
</dbReference>
<keyword evidence="4 5" id="KW-0802">TPR repeat</keyword>
<dbReference type="InterPro" id="IPR029489">
    <property type="entry name" value="OGT/SEC/SPY_C"/>
</dbReference>
<name>A0AA41HHD7_9BURK</name>
<dbReference type="SMART" id="SM00028">
    <property type="entry name" value="TPR"/>
    <property type="match status" value="3"/>
</dbReference>
<dbReference type="EMBL" id="JAHTGR010000027">
    <property type="protein sequence ID" value="MBV6325202.1"/>
    <property type="molecule type" value="Genomic_DNA"/>
</dbReference>
<dbReference type="AlphaFoldDB" id="A0AA41HHD7"/>
<feature type="repeat" description="TPR" evidence="5">
    <location>
        <begin position="68"/>
        <end position="101"/>
    </location>
</feature>
<dbReference type="PANTHER" id="PTHR44998:SF1">
    <property type="entry name" value="UDP-N-ACETYLGLUCOSAMINE--PEPTIDE N-ACETYLGLUCOSAMINYLTRANSFERASE 110 KDA SUBUNIT"/>
    <property type="match status" value="1"/>
</dbReference>
<dbReference type="RefSeq" id="WP_217946089.1">
    <property type="nucleotide sequence ID" value="NZ_JAHTGR010000027.1"/>
</dbReference>
<reference evidence="9" key="2">
    <citation type="submission" date="2022-03" db="EMBL/GenBank/DDBJ databases">
        <title>Genome Encyclopedia of Bacteria and Archaea VI: Functional Genomics of Type Strains.</title>
        <authorList>
            <person name="Whitman W."/>
        </authorList>
    </citation>
    <scope>NUCLEOTIDE SEQUENCE</scope>
    <source>
        <strain evidence="9">HSC-15S17</strain>
    </source>
</reference>
<accession>A0AA41HHD7</accession>
<feature type="domain" description="O-GlcNAc transferase C-terminal" evidence="7">
    <location>
        <begin position="416"/>
        <end position="599"/>
    </location>
</feature>
<dbReference type="PROSITE" id="PS50005">
    <property type="entry name" value="TPR"/>
    <property type="match status" value="2"/>
</dbReference>
<evidence type="ECO:0000256" key="3">
    <source>
        <dbReference type="ARBA" id="ARBA00022737"/>
    </source>
</evidence>
<dbReference type="Pfam" id="PF13181">
    <property type="entry name" value="TPR_8"/>
    <property type="match status" value="2"/>
</dbReference>
<evidence type="ECO:0000313" key="8">
    <source>
        <dbReference type="EMBL" id="MBV6325202.1"/>
    </source>
</evidence>
<dbReference type="EC" id="2.4.-.-" evidence="8"/>
<gene>
    <name evidence="8" type="ORF">KVP70_30225</name>
    <name evidence="9" type="ORF">L1274_006179</name>
</gene>
<feature type="domain" description="O-GlcNAc transferase C-terminal" evidence="7">
    <location>
        <begin position="252"/>
        <end position="404"/>
    </location>
</feature>
<dbReference type="EMBL" id="JALJZU010000019">
    <property type="protein sequence ID" value="MCP2012415.1"/>
    <property type="molecule type" value="Genomic_DNA"/>
</dbReference>
<sequence>MSAQLNAAIAAGNVAEAATLAFAQAGLGVLPITELIGIAGLLTARGKPEQAVALYQLWIRHADTPLMHAAWYNLAVLQMQGGDERGAENAYRRALEIQPRFTEAYLGLGALMERRRSPEEALDTWHEALDLLDPNAANAGKLQIQLFNNIGRVADGLQRRHEAEEALTHSLQLDPRQPLVAAHWLRLRQQQCAWPVLAPLPGLDEEQLLATASAPATLSASDDPAVQLAAARRHVATHVARGAAPLADAAGYTHRKLRIGYLSPDSFAHTAELYALHDRSLVEVYGFCWDEEDNSALRLRIVQGLDHHLRIAGSTDLQAAQLIRAHEIDILVDLHGLHAGGRPGILALRPAPMQIAWPGYPGTTALDGVDHVLADAYALPQELAPYFSEQPLYLPDTFQIVDRQRKPGRRPARARARAACGLPDQGFVFCCFSDGHKLAPPQFASWMRILQRVPDSVLWLAADSEQVRDNLRVAALRHGVSSDRLRFAEPQPQLDLRRCQVADLFLDTLPFNAADQACDALQAGLPLLTRSGRGYASRTSGSLLHAAGLPELVTHSRQEYEDAAVRLACAPAQLTALRRRLSNQRKTAALFDTPRFVRHLEQAYLRVARGTLERNSNSNGASDGAADRSRHHDTSLPLASILIAAHDDADGDGTSLERTLHSALAQSWGHTEIVICDSSGGDALRARIAPLLKRHPQLRYSRAPGLSPAACLDHCLALSLGEYIAVAPHGDALHPEKLARMMHFYINFPNVGLVGSWRRPPDGNEQPLFGADTVVDGAALGSLLLSSDPAATATLCEPGTLLLRRSILGAGFGRYLGRHYPSLPGIAIALSALASGSGVYLAEPLSERHAHSAPAAAQSELGALARALDGLHLLYAAHAQHAFLTDADAFKQILASRLAALGALLTSRHAALAPGAGPHLDALHDVLRQGYQLLLST</sequence>
<protein>
    <submittedName>
        <fullName evidence="8">Glycosyltransferase</fullName>
        <ecNumber evidence="8">2.4.-.-</ecNumber>
    </submittedName>
    <submittedName>
        <fullName evidence="9">O-linked N-acetylglucosamine transferase (SPINDLY family)</fullName>
    </submittedName>
</protein>
<evidence type="ECO:0000313" key="11">
    <source>
        <dbReference type="Proteomes" id="UP001162889"/>
    </source>
</evidence>
<keyword evidence="3" id="KW-0677">Repeat</keyword>
<dbReference type="InterPro" id="IPR019734">
    <property type="entry name" value="TPR_rpt"/>
</dbReference>
<feature type="domain" description="Glycosyltransferase 2-like" evidence="6">
    <location>
        <begin position="640"/>
        <end position="764"/>
    </location>
</feature>
<evidence type="ECO:0000256" key="1">
    <source>
        <dbReference type="ARBA" id="ARBA00004922"/>
    </source>
</evidence>
<keyword evidence="11" id="KW-1185">Reference proteome</keyword>
<reference evidence="8" key="1">
    <citation type="submission" date="2021-07" db="EMBL/GenBank/DDBJ databases">
        <title>Characterization of violacein-producing bacteria and related species.</title>
        <authorList>
            <person name="Wilson H.S."/>
            <person name="De Leon M.E."/>
        </authorList>
    </citation>
    <scope>NUCLEOTIDE SEQUENCE</scope>
    <source>
        <strain evidence="8">HSC-15S17</strain>
    </source>
</reference>